<keyword evidence="3" id="KW-1185">Reference proteome</keyword>
<accession>A0ABR1DE43</accession>
<evidence type="ECO:0000313" key="2">
    <source>
        <dbReference type="EMBL" id="KAK6748200.1"/>
    </source>
</evidence>
<protein>
    <submittedName>
        <fullName evidence="2">Uncharacterized protein</fullName>
    </submittedName>
</protein>
<dbReference type="EMBL" id="JAVFWL010000004">
    <property type="protein sequence ID" value="KAK6748200.1"/>
    <property type="molecule type" value="Genomic_DNA"/>
</dbReference>
<comment type="caution">
    <text evidence="2">The sequence shown here is derived from an EMBL/GenBank/DDBJ whole genome shotgun (WGS) entry which is preliminary data.</text>
</comment>
<gene>
    <name evidence="2" type="primary">Necator_chrIV.g14348</name>
    <name evidence="2" type="ORF">RB195_001054</name>
</gene>
<proteinExistence type="predicted"/>
<feature type="region of interest" description="Disordered" evidence="1">
    <location>
        <begin position="115"/>
        <end position="134"/>
    </location>
</feature>
<name>A0ABR1DE43_NECAM</name>
<sequence>MHVDQLINIFYKESFKVYECVPGLANVSDQYSDSRRQILNKFTDAAWTIGLVCLSGLGLSNVQIAAKPYHCAPAATVDTGAEIFVITTNQRKELLSCQQKYKLIMSFARTSEHSNTEKSIKNAKYHPQRGLGDI</sequence>
<organism evidence="2 3">
    <name type="scientific">Necator americanus</name>
    <name type="common">Human hookworm</name>
    <dbReference type="NCBI Taxonomy" id="51031"/>
    <lineage>
        <taxon>Eukaryota</taxon>
        <taxon>Metazoa</taxon>
        <taxon>Ecdysozoa</taxon>
        <taxon>Nematoda</taxon>
        <taxon>Chromadorea</taxon>
        <taxon>Rhabditida</taxon>
        <taxon>Rhabditina</taxon>
        <taxon>Rhabditomorpha</taxon>
        <taxon>Strongyloidea</taxon>
        <taxon>Ancylostomatidae</taxon>
        <taxon>Bunostominae</taxon>
        <taxon>Necator</taxon>
    </lineage>
</organism>
<reference evidence="2 3" key="1">
    <citation type="submission" date="2023-08" db="EMBL/GenBank/DDBJ databases">
        <title>A Necator americanus chromosomal reference genome.</title>
        <authorList>
            <person name="Ilik V."/>
            <person name="Petrzelkova K.J."/>
            <person name="Pardy F."/>
            <person name="Fuh T."/>
            <person name="Niatou-Singa F.S."/>
            <person name="Gouil Q."/>
            <person name="Baker L."/>
            <person name="Ritchie M.E."/>
            <person name="Jex A.R."/>
            <person name="Gazzola D."/>
            <person name="Li H."/>
            <person name="Toshio Fujiwara R."/>
            <person name="Zhan B."/>
            <person name="Aroian R.V."/>
            <person name="Pafco B."/>
            <person name="Schwarz E.M."/>
        </authorList>
    </citation>
    <scope>NUCLEOTIDE SEQUENCE [LARGE SCALE GENOMIC DNA]</scope>
    <source>
        <strain evidence="2 3">Aroian</strain>
        <tissue evidence="2">Whole animal</tissue>
    </source>
</reference>
<dbReference type="Proteomes" id="UP001303046">
    <property type="component" value="Unassembled WGS sequence"/>
</dbReference>
<evidence type="ECO:0000256" key="1">
    <source>
        <dbReference type="SAM" id="MobiDB-lite"/>
    </source>
</evidence>
<evidence type="ECO:0000313" key="3">
    <source>
        <dbReference type="Proteomes" id="UP001303046"/>
    </source>
</evidence>